<accession>A0AAV7L3B8</accession>
<evidence type="ECO:0000313" key="2">
    <source>
        <dbReference type="EMBL" id="KAJ1083823.1"/>
    </source>
</evidence>
<sequence>MGTGCGPTRSTAEGQAGPPSPTLDPLVFLAHKGGGAQGDHLAGRLTLYHCPASHAIYVGRLRQEKPQSVGAPGPGCSGSGTPPGRITLSGAPSCGPRATVLTGRGRQPLPSSGTAPEFPGGSARPGGRPNPPGTFTVRAHRPQRGLQSLFPSDPPGSRRELREPRAAAKGSAPGTPRAAAKGSAPRQLGTASAPRILVRSPLRRRPPPGGPAGARQPPNRAHTTHSAPPLSWAHRARARSSALQDQSTFKVWPPS</sequence>
<organism evidence="2 3">
    <name type="scientific">Pleurodeles waltl</name>
    <name type="common">Iberian ribbed newt</name>
    <dbReference type="NCBI Taxonomy" id="8319"/>
    <lineage>
        <taxon>Eukaryota</taxon>
        <taxon>Metazoa</taxon>
        <taxon>Chordata</taxon>
        <taxon>Craniata</taxon>
        <taxon>Vertebrata</taxon>
        <taxon>Euteleostomi</taxon>
        <taxon>Amphibia</taxon>
        <taxon>Batrachia</taxon>
        <taxon>Caudata</taxon>
        <taxon>Salamandroidea</taxon>
        <taxon>Salamandridae</taxon>
        <taxon>Pleurodelinae</taxon>
        <taxon>Pleurodeles</taxon>
    </lineage>
</organism>
<dbReference type="AlphaFoldDB" id="A0AAV7L3B8"/>
<reference evidence="2" key="1">
    <citation type="journal article" date="2022" name="bioRxiv">
        <title>Sequencing and chromosome-scale assembly of the giantPleurodeles waltlgenome.</title>
        <authorList>
            <person name="Brown T."/>
            <person name="Elewa A."/>
            <person name="Iarovenko S."/>
            <person name="Subramanian E."/>
            <person name="Araus A.J."/>
            <person name="Petzold A."/>
            <person name="Susuki M."/>
            <person name="Suzuki K.-i.T."/>
            <person name="Hayashi T."/>
            <person name="Toyoda A."/>
            <person name="Oliveira C."/>
            <person name="Osipova E."/>
            <person name="Leigh N.D."/>
            <person name="Simon A."/>
            <person name="Yun M.H."/>
        </authorList>
    </citation>
    <scope>NUCLEOTIDE SEQUENCE</scope>
    <source>
        <strain evidence="2">20211129_DDA</strain>
        <tissue evidence="2">Liver</tissue>
    </source>
</reference>
<feature type="compositionally biased region" description="Basic and acidic residues" evidence="1">
    <location>
        <begin position="156"/>
        <end position="166"/>
    </location>
</feature>
<gene>
    <name evidence="2" type="ORF">NDU88_003978</name>
</gene>
<keyword evidence="3" id="KW-1185">Reference proteome</keyword>
<proteinExistence type="predicted"/>
<feature type="region of interest" description="Disordered" evidence="1">
    <location>
        <begin position="63"/>
        <end position="255"/>
    </location>
</feature>
<dbReference type="EMBL" id="JANPWB010000016">
    <property type="protein sequence ID" value="KAJ1083823.1"/>
    <property type="molecule type" value="Genomic_DNA"/>
</dbReference>
<evidence type="ECO:0000313" key="3">
    <source>
        <dbReference type="Proteomes" id="UP001066276"/>
    </source>
</evidence>
<feature type="region of interest" description="Disordered" evidence="1">
    <location>
        <begin position="1"/>
        <end position="24"/>
    </location>
</feature>
<evidence type="ECO:0000256" key="1">
    <source>
        <dbReference type="SAM" id="MobiDB-lite"/>
    </source>
</evidence>
<protein>
    <submittedName>
        <fullName evidence="2">Uncharacterized protein</fullName>
    </submittedName>
</protein>
<dbReference type="Proteomes" id="UP001066276">
    <property type="component" value="Chromosome 12"/>
</dbReference>
<name>A0AAV7L3B8_PLEWA</name>
<comment type="caution">
    <text evidence="2">The sequence shown here is derived from an EMBL/GenBank/DDBJ whole genome shotgun (WGS) entry which is preliminary data.</text>
</comment>